<dbReference type="Proteomes" id="UP000317648">
    <property type="component" value="Chromosome"/>
</dbReference>
<evidence type="ECO:0000313" key="7">
    <source>
        <dbReference type="EMBL" id="QDU96865.1"/>
    </source>
</evidence>
<evidence type="ECO:0000256" key="1">
    <source>
        <dbReference type="ARBA" id="ARBA00004196"/>
    </source>
</evidence>
<keyword evidence="8" id="KW-1185">Reference proteome</keyword>
<dbReference type="SUPFAM" id="SSF52833">
    <property type="entry name" value="Thioredoxin-like"/>
    <property type="match status" value="1"/>
</dbReference>
<dbReference type="OrthoDB" id="288837at2"/>
<sequence precursor="true">MRNLLNQNRPLLLLLCLLATSLSCSSQPGDSAGKAPAAGALSEVKPIDSDGFAALLASHRGKVILVDFWATWCPPCVAEFPNTVRLHRKYPEIVTIGVAMDNPDDLQKVKDFYREQEVDFGAYISELGDSVPEDSLLQPGVPIYQLYDTAGKLYLQTMDAEEVEPKLQELLQAKDAPAAAAGA</sequence>
<dbReference type="InterPro" id="IPR017937">
    <property type="entry name" value="Thioredoxin_CS"/>
</dbReference>
<dbReference type="Gene3D" id="3.40.30.10">
    <property type="entry name" value="Glutaredoxin"/>
    <property type="match status" value="1"/>
</dbReference>
<keyword evidence="3" id="KW-1015">Disulfide bond</keyword>
<feature type="signal peptide" evidence="5">
    <location>
        <begin position="1"/>
        <end position="26"/>
    </location>
</feature>
<accession>A0A518DYJ2</accession>
<dbReference type="AlphaFoldDB" id="A0A518DYJ2"/>
<evidence type="ECO:0000256" key="5">
    <source>
        <dbReference type="SAM" id="SignalP"/>
    </source>
</evidence>
<dbReference type="PROSITE" id="PS51352">
    <property type="entry name" value="THIOREDOXIN_2"/>
    <property type="match status" value="1"/>
</dbReference>
<keyword evidence="5" id="KW-0732">Signal</keyword>
<dbReference type="InterPro" id="IPR013740">
    <property type="entry name" value="Redoxin"/>
</dbReference>
<dbReference type="InterPro" id="IPR013766">
    <property type="entry name" value="Thioredoxin_domain"/>
</dbReference>
<evidence type="ECO:0000313" key="8">
    <source>
        <dbReference type="Proteomes" id="UP000317648"/>
    </source>
</evidence>
<dbReference type="KEGG" id="lcre:Pla8534_46870"/>
<dbReference type="PANTHER" id="PTHR42852:SF6">
    <property type="entry name" value="THIOL:DISULFIDE INTERCHANGE PROTEIN DSBE"/>
    <property type="match status" value="1"/>
</dbReference>
<feature type="chain" id="PRO_5021991109" evidence="5">
    <location>
        <begin position="27"/>
        <end position="183"/>
    </location>
</feature>
<dbReference type="InterPro" id="IPR036249">
    <property type="entry name" value="Thioredoxin-like_sf"/>
</dbReference>
<evidence type="ECO:0000256" key="2">
    <source>
        <dbReference type="ARBA" id="ARBA00022748"/>
    </source>
</evidence>
<dbReference type="GO" id="GO:0030313">
    <property type="term" value="C:cell envelope"/>
    <property type="evidence" value="ECO:0007669"/>
    <property type="project" value="UniProtKB-SubCell"/>
</dbReference>
<evidence type="ECO:0000256" key="3">
    <source>
        <dbReference type="ARBA" id="ARBA00023157"/>
    </source>
</evidence>
<feature type="domain" description="Thioredoxin" evidence="6">
    <location>
        <begin position="26"/>
        <end position="172"/>
    </location>
</feature>
<evidence type="ECO:0000256" key="4">
    <source>
        <dbReference type="ARBA" id="ARBA00023284"/>
    </source>
</evidence>
<dbReference type="GO" id="GO:0017004">
    <property type="term" value="P:cytochrome complex assembly"/>
    <property type="evidence" value="ECO:0007669"/>
    <property type="project" value="UniProtKB-KW"/>
</dbReference>
<comment type="subcellular location">
    <subcellularLocation>
        <location evidence="1">Cell envelope</location>
    </subcellularLocation>
</comment>
<dbReference type="RefSeq" id="WP_145055542.1">
    <property type="nucleotide sequence ID" value="NZ_CP036433.1"/>
</dbReference>
<keyword evidence="2" id="KW-0201">Cytochrome c-type biogenesis</keyword>
<name>A0A518DYJ2_9BACT</name>
<dbReference type="GO" id="GO:0016491">
    <property type="term" value="F:oxidoreductase activity"/>
    <property type="evidence" value="ECO:0007669"/>
    <property type="project" value="InterPro"/>
</dbReference>
<dbReference type="PROSITE" id="PS51257">
    <property type="entry name" value="PROKAR_LIPOPROTEIN"/>
    <property type="match status" value="1"/>
</dbReference>
<gene>
    <name evidence="7" type="primary">tlpA</name>
    <name evidence="7" type="ORF">Pla8534_46870</name>
</gene>
<proteinExistence type="predicted"/>
<evidence type="ECO:0000259" key="6">
    <source>
        <dbReference type="PROSITE" id="PS51352"/>
    </source>
</evidence>
<dbReference type="InterPro" id="IPR050553">
    <property type="entry name" value="Thioredoxin_ResA/DsbE_sf"/>
</dbReference>
<dbReference type="CDD" id="cd02966">
    <property type="entry name" value="TlpA_like_family"/>
    <property type="match status" value="1"/>
</dbReference>
<dbReference type="EMBL" id="CP036433">
    <property type="protein sequence ID" value="QDU96865.1"/>
    <property type="molecule type" value="Genomic_DNA"/>
</dbReference>
<reference evidence="7 8" key="1">
    <citation type="submission" date="2019-02" db="EMBL/GenBank/DDBJ databases">
        <title>Deep-cultivation of Planctomycetes and their phenomic and genomic characterization uncovers novel biology.</title>
        <authorList>
            <person name="Wiegand S."/>
            <person name="Jogler M."/>
            <person name="Boedeker C."/>
            <person name="Pinto D."/>
            <person name="Vollmers J."/>
            <person name="Rivas-Marin E."/>
            <person name="Kohn T."/>
            <person name="Peeters S.H."/>
            <person name="Heuer A."/>
            <person name="Rast P."/>
            <person name="Oberbeckmann S."/>
            <person name="Bunk B."/>
            <person name="Jeske O."/>
            <person name="Meyerdierks A."/>
            <person name="Storesund J.E."/>
            <person name="Kallscheuer N."/>
            <person name="Luecker S."/>
            <person name="Lage O.M."/>
            <person name="Pohl T."/>
            <person name="Merkel B.J."/>
            <person name="Hornburger P."/>
            <person name="Mueller R.-W."/>
            <person name="Bruemmer F."/>
            <person name="Labrenz M."/>
            <person name="Spormann A.M."/>
            <person name="Op den Camp H."/>
            <person name="Overmann J."/>
            <person name="Amann R."/>
            <person name="Jetten M.S.M."/>
            <person name="Mascher T."/>
            <person name="Medema M.H."/>
            <person name="Devos D.P."/>
            <person name="Kaster A.-K."/>
            <person name="Ovreas L."/>
            <person name="Rohde M."/>
            <person name="Galperin M.Y."/>
            <person name="Jogler C."/>
        </authorList>
    </citation>
    <scope>NUCLEOTIDE SEQUENCE [LARGE SCALE GENOMIC DNA]</scope>
    <source>
        <strain evidence="7 8">Pla85_3_4</strain>
    </source>
</reference>
<dbReference type="PANTHER" id="PTHR42852">
    <property type="entry name" value="THIOL:DISULFIDE INTERCHANGE PROTEIN DSBE"/>
    <property type="match status" value="1"/>
</dbReference>
<dbReference type="PROSITE" id="PS00194">
    <property type="entry name" value="THIOREDOXIN_1"/>
    <property type="match status" value="1"/>
</dbReference>
<keyword evidence="4" id="KW-0676">Redox-active center</keyword>
<protein>
    <submittedName>
        <fullName evidence="7">Thiol:disulfide interchange protein TlpA</fullName>
    </submittedName>
</protein>
<dbReference type="Pfam" id="PF08534">
    <property type="entry name" value="Redoxin"/>
    <property type="match status" value="1"/>
</dbReference>
<organism evidence="7 8">
    <name type="scientific">Lignipirellula cremea</name>
    <dbReference type="NCBI Taxonomy" id="2528010"/>
    <lineage>
        <taxon>Bacteria</taxon>
        <taxon>Pseudomonadati</taxon>
        <taxon>Planctomycetota</taxon>
        <taxon>Planctomycetia</taxon>
        <taxon>Pirellulales</taxon>
        <taxon>Pirellulaceae</taxon>
        <taxon>Lignipirellula</taxon>
    </lineage>
</organism>